<dbReference type="Proteomes" id="UP000838756">
    <property type="component" value="Unassembled WGS sequence"/>
</dbReference>
<comment type="caution">
    <text evidence="1">The sequence shown here is derived from an EMBL/GenBank/DDBJ whole genome shotgun (WGS) entry which is preliminary data.</text>
</comment>
<protein>
    <submittedName>
        <fullName evidence="1">Jg6755 protein</fullName>
    </submittedName>
</protein>
<organism evidence="1 2">
    <name type="scientific">Pararge aegeria aegeria</name>
    <dbReference type="NCBI Taxonomy" id="348720"/>
    <lineage>
        <taxon>Eukaryota</taxon>
        <taxon>Metazoa</taxon>
        <taxon>Ecdysozoa</taxon>
        <taxon>Arthropoda</taxon>
        <taxon>Hexapoda</taxon>
        <taxon>Insecta</taxon>
        <taxon>Pterygota</taxon>
        <taxon>Neoptera</taxon>
        <taxon>Endopterygota</taxon>
        <taxon>Lepidoptera</taxon>
        <taxon>Glossata</taxon>
        <taxon>Ditrysia</taxon>
        <taxon>Papilionoidea</taxon>
        <taxon>Nymphalidae</taxon>
        <taxon>Satyrinae</taxon>
        <taxon>Satyrini</taxon>
        <taxon>Parargina</taxon>
        <taxon>Pararge</taxon>
    </lineage>
</organism>
<evidence type="ECO:0000313" key="1">
    <source>
        <dbReference type="EMBL" id="CAH2229248.1"/>
    </source>
</evidence>
<dbReference type="EMBL" id="CAKXAJ010024705">
    <property type="protein sequence ID" value="CAH2229248.1"/>
    <property type="molecule type" value="Genomic_DNA"/>
</dbReference>
<evidence type="ECO:0000313" key="2">
    <source>
        <dbReference type="Proteomes" id="UP000838756"/>
    </source>
</evidence>
<keyword evidence="2" id="KW-1185">Reference proteome</keyword>
<dbReference type="AlphaFoldDB" id="A0A8S4R4R3"/>
<accession>A0A8S4R4R3</accession>
<sequence>MNSLKVSVFRGVSYKPGAPFPQNVVKNPCTKNCGCSIINGVPQFTCAVVDCVEAEDAEECIRTYEVDSCCSSGPVCGKDAIASLKTCEIDGVMYKEGQAFQPVNTKKTCVCTAEWNGRYDDPASCRDLDCAVEIHYQDMIFSKCAPVFFGNQLGCPISFVCPTEETKVIHGQNIRGISSQCFYGNMTVNVGDTVTVAEKCTKCVCNVPPYISCIMKGSCDD</sequence>
<dbReference type="OrthoDB" id="365605at2759"/>
<gene>
    <name evidence="1" type="primary">jg6755</name>
    <name evidence="1" type="ORF">PAEG_LOCUS8731</name>
</gene>
<reference evidence="1" key="1">
    <citation type="submission" date="2022-03" db="EMBL/GenBank/DDBJ databases">
        <authorList>
            <person name="Lindestad O."/>
        </authorList>
    </citation>
    <scope>NUCLEOTIDE SEQUENCE</scope>
</reference>
<name>A0A8S4R4R3_9NEOP</name>
<proteinExistence type="predicted"/>